<evidence type="ECO:0000313" key="3">
    <source>
        <dbReference type="Proteomes" id="UP001154282"/>
    </source>
</evidence>
<dbReference type="Gene3D" id="3.30.70.330">
    <property type="match status" value="1"/>
</dbReference>
<dbReference type="EMBL" id="CAMGYJ010000002">
    <property type="protein sequence ID" value="CAI0375465.1"/>
    <property type="molecule type" value="Genomic_DNA"/>
</dbReference>
<name>A0AAV0GQZ3_9ROSI</name>
<dbReference type="InterPro" id="IPR012677">
    <property type="entry name" value="Nucleotide-bd_a/b_plait_sf"/>
</dbReference>
<evidence type="ECO:0000313" key="2">
    <source>
        <dbReference type="EMBL" id="CAI0375465.1"/>
    </source>
</evidence>
<dbReference type="InterPro" id="IPR035979">
    <property type="entry name" value="RBD_domain_sf"/>
</dbReference>
<reference evidence="2" key="1">
    <citation type="submission" date="2022-08" db="EMBL/GenBank/DDBJ databases">
        <authorList>
            <person name="Gutierrez-Valencia J."/>
        </authorList>
    </citation>
    <scope>NUCLEOTIDE SEQUENCE</scope>
</reference>
<accession>A0AAV0GQZ3</accession>
<dbReference type="AlphaFoldDB" id="A0AAV0GQZ3"/>
<feature type="domain" description="Mei2-like C-terminal RNA recognition motif" evidence="1">
    <location>
        <begin position="61"/>
        <end position="131"/>
    </location>
</feature>
<gene>
    <name evidence="2" type="ORF">LITE_LOCUS597</name>
</gene>
<proteinExistence type="predicted"/>
<dbReference type="InterPro" id="IPR007201">
    <property type="entry name" value="Mei2-like_Rrm_C"/>
</dbReference>
<dbReference type="Proteomes" id="UP001154282">
    <property type="component" value="Unassembled WGS sequence"/>
</dbReference>
<comment type="caution">
    <text evidence="2">The sequence shown here is derived from an EMBL/GenBank/DDBJ whole genome shotgun (WGS) entry which is preliminary data.</text>
</comment>
<dbReference type="SUPFAM" id="SSF54928">
    <property type="entry name" value="RNA-binding domain, RBD"/>
    <property type="match status" value="1"/>
</dbReference>
<evidence type="ECO:0000259" key="1">
    <source>
        <dbReference type="Pfam" id="PF04059"/>
    </source>
</evidence>
<organism evidence="2 3">
    <name type="scientific">Linum tenue</name>
    <dbReference type="NCBI Taxonomy" id="586396"/>
    <lineage>
        <taxon>Eukaryota</taxon>
        <taxon>Viridiplantae</taxon>
        <taxon>Streptophyta</taxon>
        <taxon>Embryophyta</taxon>
        <taxon>Tracheophyta</taxon>
        <taxon>Spermatophyta</taxon>
        <taxon>Magnoliopsida</taxon>
        <taxon>eudicotyledons</taxon>
        <taxon>Gunneridae</taxon>
        <taxon>Pentapetalae</taxon>
        <taxon>rosids</taxon>
        <taxon>fabids</taxon>
        <taxon>Malpighiales</taxon>
        <taxon>Linaceae</taxon>
        <taxon>Linum</taxon>
    </lineage>
</organism>
<feature type="domain" description="Mei2-like C-terminal RNA recognition motif" evidence="1">
    <location>
        <begin position="20"/>
        <end position="44"/>
    </location>
</feature>
<sequence length="176" mass="19944">MLNPAAEEFQPAGLPLLNDTTVMIKNIPNRYSRKMLIEYMDGHCVLQNQRAAGNIEAGADVRSCYDFLYLPFDFRTKANKGYAFVNFTTPAAAWNFCLAAGNRPWAHCQSRKLAVIVRAKLQGLRQLLDRFEPTVFPCDSGDFLPIRFDPPRDGSGRDDVAAGQCYWTVGRCRRRF</sequence>
<dbReference type="Pfam" id="PF04059">
    <property type="entry name" value="RRM_2"/>
    <property type="match status" value="2"/>
</dbReference>
<keyword evidence="3" id="KW-1185">Reference proteome</keyword>
<dbReference type="GO" id="GO:0003676">
    <property type="term" value="F:nucleic acid binding"/>
    <property type="evidence" value="ECO:0007669"/>
    <property type="project" value="InterPro"/>
</dbReference>
<protein>
    <recommendedName>
        <fullName evidence="1">Mei2-like C-terminal RNA recognition motif domain-containing protein</fullName>
    </recommendedName>
</protein>